<dbReference type="SUPFAM" id="SSF51604">
    <property type="entry name" value="Enolase C-terminal domain-like"/>
    <property type="match status" value="1"/>
</dbReference>
<dbReference type="InterPro" id="IPR046945">
    <property type="entry name" value="RHMD-like"/>
</dbReference>
<name>A0ABW3FSA8_9PSEU</name>
<feature type="domain" description="Enolase C-terminal" evidence="4">
    <location>
        <begin position="1"/>
        <end position="145"/>
    </location>
</feature>
<dbReference type="InterPro" id="IPR036849">
    <property type="entry name" value="Enolase-like_C_sf"/>
</dbReference>
<protein>
    <submittedName>
        <fullName evidence="5">Enolase C-terminal domain-like protein</fullName>
    </submittedName>
</protein>
<keyword evidence="3" id="KW-0460">Magnesium</keyword>
<evidence type="ECO:0000256" key="3">
    <source>
        <dbReference type="ARBA" id="ARBA00022842"/>
    </source>
</evidence>
<dbReference type="PANTHER" id="PTHR13794:SF58">
    <property type="entry name" value="MITOCHONDRIAL ENOLASE SUPERFAMILY MEMBER 1"/>
    <property type="match status" value="1"/>
</dbReference>
<gene>
    <name evidence="5" type="ORF">ACFQ16_16445</name>
</gene>
<organism evidence="5 6">
    <name type="scientific">Saccharopolyspora rosea</name>
    <dbReference type="NCBI Taxonomy" id="524884"/>
    <lineage>
        <taxon>Bacteria</taxon>
        <taxon>Bacillati</taxon>
        <taxon>Actinomycetota</taxon>
        <taxon>Actinomycetes</taxon>
        <taxon>Pseudonocardiales</taxon>
        <taxon>Pseudonocardiaceae</taxon>
        <taxon>Saccharopolyspora</taxon>
    </lineage>
</organism>
<dbReference type="Proteomes" id="UP001597018">
    <property type="component" value="Unassembled WGS sequence"/>
</dbReference>
<dbReference type="Gene3D" id="3.20.20.120">
    <property type="entry name" value="Enolase-like C-terminal domain"/>
    <property type="match status" value="1"/>
</dbReference>
<dbReference type="Pfam" id="PF13378">
    <property type="entry name" value="MR_MLE_C"/>
    <property type="match status" value="1"/>
</dbReference>
<reference evidence="6" key="1">
    <citation type="journal article" date="2019" name="Int. J. Syst. Evol. Microbiol.">
        <title>The Global Catalogue of Microorganisms (GCM) 10K type strain sequencing project: providing services to taxonomists for standard genome sequencing and annotation.</title>
        <authorList>
            <consortium name="The Broad Institute Genomics Platform"/>
            <consortium name="The Broad Institute Genome Sequencing Center for Infectious Disease"/>
            <person name="Wu L."/>
            <person name="Ma J."/>
        </authorList>
    </citation>
    <scope>NUCLEOTIDE SEQUENCE [LARGE SCALE GENOMIC DNA]</scope>
    <source>
        <strain evidence="6">CCUG 56401</strain>
    </source>
</reference>
<dbReference type="PANTHER" id="PTHR13794">
    <property type="entry name" value="ENOLASE SUPERFAMILY, MANDELATE RACEMASE"/>
    <property type="match status" value="1"/>
</dbReference>
<comment type="cofactor">
    <cofactor evidence="1">
        <name>Mg(2+)</name>
        <dbReference type="ChEBI" id="CHEBI:18420"/>
    </cofactor>
</comment>
<evidence type="ECO:0000313" key="6">
    <source>
        <dbReference type="Proteomes" id="UP001597018"/>
    </source>
</evidence>
<evidence type="ECO:0000313" key="5">
    <source>
        <dbReference type="EMBL" id="MFD0921336.1"/>
    </source>
</evidence>
<dbReference type="RefSeq" id="WP_380758393.1">
    <property type="nucleotide sequence ID" value="NZ_CP102826.1"/>
</dbReference>
<proteinExistence type="predicted"/>
<evidence type="ECO:0000256" key="1">
    <source>
        <dbReference type="ARBA" id="ARBA00001946"/>
    </source>
</evidence>
<dbReference type="EMBL" id="JBHTIW010000012">
    <property type="protein sequence ID" value="MFD0921336.1"/>
    <property type="molecule type" value="Genomic_DNA"/>
</dbReference>
<accession>A0ABW3FSA8</accession>
<evidence type="ECO:0000259" key="4">
    <source>
        <dbReference type="Pfam" id="PF13378"/>
    </source>
</evidence>
<keyword evidence="2" id="KW-0479">Metal-binding</keyword>
<keyword evidence="6" id="KW-1185">Reference proteome</keyword>
<dbReference type="InterPro" id="IPR029065">
    <property type="entry name" value="Enolase_C-like"/>
</dbReference>
<comment type="caution">
    <text evidence="5">The sequence shown here is derived from an EMBL/GenBank/DDBJ whole genome shotgun (WGS) entry which is preliminary data.</text>
</comment>
<sequence>MCRALEPLGLVWIEEPLDAHDFEGHAVLASTFDTPIATGEMLTSTAEHAELIRAGGADVAQPDAPRIGGITRFLKVMALADHRNLQLAPHFAMEIHVHLAAAYAREPWVEHFEWLDPLFDEHLEIADGRMHLSPRPGLGASISDQVRACTVAEHEIRA</sequence>
<evidence type="ECO:0000256" key="2">
    <source>
        <dbReference type="ARBA" id="ARBA00022723"/>
    </source>
</evidence>